<dbReference type="RefSeq" id="WP_249699602.1">
    <property type="nucleotide sequence ID" value="NZ_JAMFLX010000013.1"/>
</dbReference>
<comment type="caution">
    <text evidence="1">The sequence shown here is derived from an EMBL/GenBank/DDBJ whole genome shotgun (WGS) entry which is preliminary data.</text>
</comment>
<accession>A0ABT0PG84</accession>
<keyword evidence="2" id="KW-1185">Reference proteome</keyword>
<evidence type="ECO:0000313" key="2">
    <source>
        <dbReference type="Proteomes" id="UP001203338"/>
    </source>
</evidence>
<feature type="non-terminal residue" evidence="1">
    <location>
        <position position="1"/>
    </location>
</feature>
<dbReference type="Proteomes" id="UP001203338">
    <property type="component" value="Unassembled WGS sequence"/>
</dbReference>
<reference evidence="1 2" key="1">
    <citation type="submission" date="2022-05" db="EMBL/GenBank/DDBJ databases">
        <authorList>
            <person name="Park J.-S."/>
        </authorList>
    </citation>
    <scope>NUCLEOTIDE SEQUENCE [LARGE SCALE GENOMIC DNA]</scope>
    <source>
        <strain evidence="1 2">2012CJ34-2</strain>
    </source>
</reference>
<gene>
    <name evidence="1" type="ORF">M3P05_10725</name>
</gene>
<protein>
    <submittedName>
        <fullName evidence="1">Uncharacterized protein</fullName>
    </submittedName>
</protein>
<organism evidence="1 2">
    <name type="scientific">Parendozoicomonas callyspongiae</name>
    <dbReference type="NCBI Taxonomy" id="2942213"/>
    <lineage>
        <taxon>Bacteria</taxon>
        <taxon>Pseudomonadati</taxon>
        <taxon>Pseudomonadota</taxon>
        <taxon>Gammaproteobacteria</taxon>
        <taxon>Oceanospirillales</taxon>
        <taxon>Endozoicomonadaceae</taxon>
        <taxon>Parendozoicomonas</taxon>
    </lineage>
</organism>
<proteinExistence type="predicted"/>
<evidence type="ECO:0000313" key="1">
    <source>
        <dbReference type="EMBL" id="MCL6270393.1"/>
    </source>
</evidence>
<dbReference type="EMBL" id="JAMFLX010000013">
    <property type="protein sequence ID" value="MCL6270393.1"/>
    <property type="molecule type" value="Genomic_DNA"/>
</dbReference>
<name>A0ABT0PG84_9GAMM</name>
<sequence length="176" mass="20459">KYLNEDGSIQEGVREIMISEFSVYDGYVPCERTFVMGWAPVQVLVDNTKEDEPWPYSIKKLNVYLGCDTRFGEFSNETKVFFGFGFDCSDSIDPLLIKRLKLKLNIDDDGKITSFMAFRLWDRQQYYNSSGYSIFHLNNDPFKAVIWMPIERISGPVENSFLKARIRTVSVIQVFD</sequence>